<evidence type="ECO:0000313" key="7">
    <source>
        <dbReference type="EMBL" id="WPF80902.1"/>
    </source>
</evidence>
<dbReference type="AlphaFoldDB" id="A0AAF0Z496"/>
<feature type="domain" description="ABC transporter" evidence="6">
    <location>
        <begin position="31"/>
        <end position="258"/>
    </location>
</feature>
<dbReference type="SUPFAM" id="SSF52540">
    <property type="entry name" value="P-loop containing nucleoside triphosphate hydrolases"/>
    <property type="match status" value="1"/>
</dbReference>
<keyword evidence="4 7" id="KW-0067">ATP-binding</keyword>
<dbReference type="InterPro" id="IPR015856">
    <property type="entry name" value="ABC_transpr_CbiO/EcfA_su"/>
</dbReference>
<dbReference type="InterPro" id="IPR003593">
    <property type="entry name" value="AAA+_ATPase"/>
</dbReference>
<dbReference type="InterPro" id="IPR003439">
    <property type="entry name" value="ABC_transporter-like_ATP-bd"/>
</dbReference>
<reference evidence="8" key="1">
    <citation type="submission" date="2023-11" db="EMBL/GenBank/DDBJ databases">
        <authorList>
            <person name="Helweg L.P."/>
            <person name="Kiel A."/>
            <person name="Hitz F."/>
            <person name="Ruckert-Reed C."/>
            <person name="Busche T."/>
            <person name="Kaltschmidt B."/>
            <person name="Kaltschmidt C."/>
        </authorList>
    </citation>
    <scope>NUCLEOTIDE SEQUENCE [LARGE SCALE GENOMIC DNA]</scope>
    <source>
        <strain evidence="8">4.1</strain>
    </source>
</reference>
<dbReference type="InterPro" id="IPR050095">
    <property type="entry name" value="ECF_ABC_transporter_ATP-bd"/>
</dbReference>
<evidence type="ECO:0000256" key="1">
    <source>
        <dbReference type="ARBA" id="ARBA00005417"/>
    </source>
</evidence>
<dbReference type="GO" id="GO:0016887">
    <property type="term" value="F:ATP hydrolysis activity"/>
    <property type="evidence" value="ECO:0007669"/>
    <property type="project" value="InterPro"/>
</dbReference>
<sequence length="263" mass="27869">MIELDAVSVAVPASAAPPTTAAGAAPASAGRRWGRTSRETPEEVTILHPTTLTLTERAVAVIGANGSGKSTLARLLNGLVLPTRGYVRVHGLDTHDDGRAVRRMVGFVFSDAEAQLVMPTPREDVALSVRRTGVERPLRAERVEEVLGSVGLAHLADVSVHALSGGQKQLLALAGVLATEPRVLVCDEPTTLLDLRWRTHVTALLGRLEQQVVHVTHDLDAALLAERVLVVDHGRVVADGAPEASVAAYRELMATRVGTTDEP</sequence>
<keyword evidence="8" id="KW-1185">Reference proteome</keyword>
<evidence type="ECO:0000256" key="4">
    <source>
        <dbReference type="ARBA" id="ARBA00022840"/>
    </source>
</evidence>
<name>A0AAF0Z496_9MICO</name>
<dbReference type="PANTHER" id="PTHR43553">
    <property type="entry name" value="HEAVY METAL TRANSPORTER"/>
    <property type="match status" value="1"/>
</dbReference>
<dbReference type="PROSITE" id="PS50893">
    <property type="entry name" value="ABC_TRANSPORTER_2"/>
    <property type="match status" value="1"/>
</dbReference>
<keyword evidence="2" id="KW-0813">Transport</keyword>
<feature type="compositionally biased region" description="Low complexity" evidence="5">
    <location>
        <begin position="15"/>
        <end position="30"/>
    </location>
</feature>
<organism evidence="7 8">
    <name type="scientific">Sanguibacter biliveldensis</name>
    <dbReference type="NCBI Taxonomy" id="3030830"/>
    <lineage>
        <taxon>Bacteria</taxon>
        <taxon>Bacillati</taxon>
        <taxon>Actinomycetota</taxon>
        <taxon>Actinomycetes</taxon>
        <taxon>Micrococcales</taxon>
        <taxon>Sanguibacteraceae</taxon>
        <taxon>Sanguibacter</taxon>
    </lineage>
</organism>
<evidence type="ECO:0000259" key="6">
    <source>
        <dbReference type="PROSITE" id="PS50893"/>
    </source>
</evidence>
<evidence type="ECO:0000256" key="3">
    <source>
        <dbReference type="ARBA" id="ARBA00022741"/>
    </source>
</evidence>
<dbReference type="GO" id="GO:0005524">
    <property type="term" value="F:ATP binding"/>
    <property type="evidence" value="ECO:0007669"/>
    <property type="project" value="UniProtKB-KW"/>
</dbReference>
<evidence type="ECO:0000256" key="2">
    <source>
        <dbReference type="ARBA" id="ARBA00022448"/>
    </source>
</evidence>
<evidence type="ECO:0000256" key="5">
    <source>
        <dbReference type="SAM" id="MobiDB-lite"/>
    </source>
</evidence>
<dbReference type="KEGG" id="sbil:SANBI_002146"/>
<proteinExistence type="inferred from homology"/>
<comment type="similarity">
    <text evidence="1">Belongs to the ABC transporter superfamily.</text>
</comment>
<dbReference type="Proteomes" id="UP001304340">
    <property type="component" value="Chromosome"/>
</dbReference>
<dbReference type="Pfam" id="PF00005">
    <property type="entry name" value="ABC_tran"/>
    <property type="match status" value="1"/>
</dbReference>
<dbReference type="RefSeq" id="WP_319154874.1">
    <property type="nucleotide sequence ID" value="NZ_CP138359.1"/>
</dbReference>
<gene>
    <name evidence="7" type="ORF">SANBI_002146</name>
</gene>
<dbReference type="SMART" id="SM00382">
    <property type="entry name" value="AAA"/>
    <property type="match status" value="1"/>
</dbReference>
<dbReference type="GO" id="GO:0042626">
    <property type="term" value="F:ATPase-coupled transmembrane transporter activity"/>
    <property type="evidence" value="ECO:0007669"/>
    <property type="project" value="TreeGrafter"/>
</dbReference>
<accession>A0AAF0Z496</accession>
<feature type="region of interest" description="Disordered" evidence="5">
    <location>
        <begin position="15"/>
        <end position="40"/>
    </location>
</feature>
<dbReference type="EMBL" id="CP138359">
    <property type="protein sequence ID" value="WPF80902.1"/>
    <property type="molecule type" value="Genomic_DNA"/>
</dbReference>
<protein>
    <submittedName>
        <fullName evidence="7">ABC transporter ATP-binding protein</fullName>
    </submittedName>
</protein>
<dbReference type="InterPro" id="IPR017871">
    <property type="entry name" value="ABC_transporter-like_CS"/>
</dbReference>
<evidence type="ECO:0000313" key="8">
    <source>
        <dbReference type="Proteomes" id="UP001304340"/>
    </source>
</evidence>
<dbReference type="InterPro" id="IPR027417">
    <property type="entry name" value="P-loop_NTPase"/>
</dbReference>
<dbReference type="PROSITE" id="PS00211">
    <property type="entry name" value="ABC_TRANSPORTER_1"/>
    <property type="match status" value="1"/>
</dbReference>
<dbReference type="Gene3D" id="3.40.50.300">
    <property type="entry name" value="P-loop containing nucleotide triphosphate hydrolases"/>
    <property type="match status" value="1"/>
</dbReference>
<keyword evidence="3" id="KW-0547">Nucleotide-binding</keyword>
<dbReference type="CDD" id="cd03225">
    <property type="entry name" value="ABC_cobalt_CbiO_domain1"/>
    <property type="match status" value="1"/>
</dbReference>
<dbReference type="PANTHER" id="PTHR43553:SF24">
    <property type="entry name" value="ENERGY-COUPLING FACTOR TRANSPORTER ATP-BINDING PROTEIN ECFA1"/>
    <property type="match status" value="1"/>
</dbReference>
<dbReference type="GO" id="GO:0043190">
    <property type="term" value="C:ATP-binding cassette (ABC) transporter complex"/>
    <property type="evidence" value="ECO:0007669"/>
    <property type="project" value="TreeGrafter"/>
</dbReference>